<dbReference type="OrthoDB" id="9815894at2"/>
<dbReference type="SMART" id="SM00028">
    <property type="entry name" value="TPR"/>
    <property type="match status" value="3"/>
</dbReference>
<dbReference type="InterPro" id="IPR019734">
    <property type="entry name" value="TPR_rpt"/>
</dbReference>
<evidence type="ECO:0000313" key="3">
    <source>
        <dbReference type="Proteomes" id="UP000265509"/>
    </source>
</evidence>
<dbReference type="InterPro" id="IPR026634">
    <property type="entry name" value="TPST-like"/>
</dbReference>
<dbReference type="Proteomes" id="UP000265509">
    <property type="component" value="Unassembled WGS sequence"/>
</dbReference>
<dbReference type="Pfam" id="PF13469">
    <property type="entry name" value="Sulfotransfer_3"/>
    <property type="match status" value="1"/>
</dbReference>
<dbReference type="InterPro" id="IPR011990">
    <property type="entry name" value="TPR-like_helical_dom_sf"/>
</dbReference>
<dbReference type="GO" id="GO:0008476">
    <property type="term" value="F:protein-tyrosine sulfotransferase activity"/>
    <property type="evidence" value="ECO:0007669"/>
    <property type="project" value="InterPro"/>
</dbReference>
<dbReference type="Pfam" id="PF14559">
    <property type="entry name" value="TPR_19"/>
    <property type="match status" value="1"/>
</dbReference>
<sequence length="508" mass="56225">MIALQSGQAEPAVKAFGQLTAIAPANPLYCDRLAGLLSRLGRADEALAHYRQFLQANPRQLASRFNYASLLRRHGHLEEALRAYEHCIEEGIERPEEALTNMAVILADLNRQDEAAAALRRAIDINGDYFPARYNLALQLEESGDWPGARQQLQRIPAGDPLYHQALARQAHGETIGDSQHPLIARIEQALADPGCSDERREELEFALAKACDDCGRYEQAFEHCDRANSLALGRVPAYAPAAREALVGQLMAQDSAGAWAGIEAVSAAPLVFLCGMFRSGSTLLEQMLAAHPALVAGGEISFFASHLPPGELAGGLPAARAGELGRAYLQQLSARFGEGQRVIDKRLDNGYYIGLLRRLFPQAVFLRSTRHPLDTALSIYFQQLAAGFAYANRLEDIGHYWLQQQRLMDYWQRRYPGLVVDVAYEDIVRSPGETLEPVLQGLGLDWSDECLAFHRQQSRVRTASVAQVRKPLYSGSVGRWKNYRQQLQPLREQLLAAGNPGNYELGD</sequence>
<evidence type="ECO:0000256" key="1">
    <source>
        <dbReference type="ARBA" id="ARBA00022679"/>
    </source>
</evidence>
<evidence type="ECO:0000313" key="2">
    <source>
        <dbReference type="EMBL" id="RLQ22159.1"/>
    </source>
</evidence>
<proteinExistence type="predicted"/>
<dbReference type="Gene3D" id="3.40.50.300">
    <property type="entry name" value="P-loop containing nucleotide triphosphate hydrolases"/>
    <property type="match status" value="1"/>
</dbReference>
<dbReference type="SUPFAM" id="SSF52540">
    <property type="entry name" value="P-loop containing nucleoside triphosphate hydrolases"/>
    <property type="match status" value="1"/>
</dbReference>
<organism evidence="2 3">
    <name type="scientific">Seongchinamella sediminis</name>
    <dbReference type="NCBI Taxonomy" id="2283635"/>
    <lineage>
        <taxon>Bacteria</taxon>
        <taxon>Pseudomonadati</taxon>
        <taxon>Pseudomonadota</taxon>
        <taxon>Gammaproteobacteria</taxon>
        <taxon>Cellvibrionales</taxon>
        <taxon>Halieaceae</taxon>
        <taxon>Seongchinamella</taxon>
    </lineage>
</organism>
<keyword evidence="3" id="KW-1185">Reference proteome</keyword>
<dbReference type="PANTHER" id="PTHR12788">
    <property type="entry name" value="PROTEIN-TYROSINE SULFOTRANSFERASE 2"/>
    <property type="match status" value="1"/>
</dbReference>
<name>A0A3L7DZR3_9GAMM</name>
<dbReference type="PANTHER" id="PTHR12788:SF10">
    <property type="entry name" value="PROTEIN-TYROSINE SULFOTRANSFERASE"/>
    <property type="match status" value="1"/>
</dbReference>
<keyword evidence="1 2" id="KW-0808">Transferase</keyword>
<dbReference type="InterPro" id="IPR027417">
    <property type="entry name" value="P-loop_NTPase"/>
</dbReference>
<protein>
    <submittedName>
        <fullName evidence="2">Sulfotransferase family protein</fullName>
    </submittedName>
</protein>
<dbReference type="EMBL" id="QRAN01000008">
    <property type="protein sequence ID" value="RLQ22159.1"/>
    <property type="molecule type" value="Genomic_DNA"/>
</dbReference>
<dbReference type="Gene3D" id="1.25.40.10">
    <property type="entry name" value="Tetratricopeptide repeat domain"/>
    <property type="match status" value="2"/>
</dbReference>
<gene>
    <name evidence="2" type="ORF">DWB85_09505</name>
</gene>
<reference evidence="2 3" key="1">
    <citation type="submission" date="2018-07" db="EMBL/GenBank/DDBJ databases">
        <title>Halioglobus sp. genome submission.</title>
        <authorList>
            <person name="Ye M.-Q."/>
            <person name="Du Z.-J."/>
        </authorList>
    </citation>
    <scope>NUCLEOTIDE SEQUENCE [LARGE SCALE GENOMIC DNA]</scope>
    <source>
        <strain evidence="2 3">U0301</strain>
    </source>
</reference>
<dbReference type="SUPFAM" id="SSF48452">
    <property type="entry name" value="TPR-like"/>
    <property type="match status" value="1"/>
</dbReference>
<comment type="caution">
    <text evidence="2">The sequence shown here is derived from an EMBL/GenBank/DDBJ whole genome shotgun (WGS) entry which is preliminary data.</text>
</comment>
<dbReference type="AlphaFoldDB" id="A0A3L7DZR3"/>
<dbReference type="Pfam" id="PF13181">
    <property type="entry name" value="TPR_8"/>
    <property type="match status" value="1"/>
</dbReference>
<accession>A0A3L7DZR3</accession>